<comment type="caution">
    <text evidence="1">The sequence shown here is derived from an EMBL/GenBank/DDBJ whole genome shotgun (WGS) entry which is preliminary data.</text>
</comment>
<organism evidence="1 2">
    <name type="scientific">Cronobacter malonaticus</name>
    <dbReference type="NCBI Taxonomy" id="413503"/>
    <lineage>
        <taxon>Bacteria</taxon>
        <taxon>Pseudomonadati</taxon>
        <taxon>Pseudomonadota</taxon>
        <taxon>Gammaproteobacteria</taxon>
        <taxon>Enterobacterales</taxon>
        <taxon>Enterobacteriaceae</taxon>
        <taxon>Cronobacter</taxon>
    </lineage>
</organism>
<protein>
    <submittedName>
        <fullName evidence="1">Uncharacterized protein</fullName>
    </submittedName>
</protein>
<evidence type="ECO:0000313" key="1">
    <source>
        <dbReference type="EMBL" id="ROW58526.1"/>
    </source>
</evidence>
<accession>A0A423XQ80</accession>
<name>A0A423XQ80_9ENTR</name>
<proteinExistence type="predicted"/>
<gene>
    <name evidence="1" type="ORF">C3E80_20940</name>
</gene>
<dbReference type="InterPro" id="IPR057062">
    <property type="entry name" value="TriTu"/>
</dbReference>
<evidence type="ECO:0000313" key="2">
    <source>
        <dbReference type="Proteomes" id="UP000285793"/>
    </source>
</evidence>
<dbReference type="Proteomes" id="UP000285793">
    <property type="component" value="Unassembled WGS sequence"/>
</dbReference>
<dbReference type="AlphaFoldDB" id="A0A423XQ80"/>
<dbReference type="Pfam" id="PF24689">
    <property type="entry name" value="TriTu"/>
    <property type="match status" value="1"/>
</dbReference>
<dbReference type="EMBL" id="PQJL01000035">
    <property type="protein sequence ID" value="ROW58526.1"/>
    <property type="molecule type" value="Genomic_DNA"/>
</dbReference>
<reference evidence="1 2" key="1">
    <citation type="journal article" date="2018" name="Front. Microbiol.">
        <title>An Investigation of an Acute Gastroenteritis Outbreak: Cronobacter sakazakii, a Potential Cause of Food-Borne Illness.</title>
        <authorList>
            <person name="Yong W."/>
            <person name="Guo B."/>
            <person name="Shi X."/>
            <person name="Cheng T."/>
            <person name="Chen M."/>
            <person name="Jiang X."/>
            <person name="Ye Y."/>
            <person name="Wang J."/>
            <person name="Xie G."/>
            <person name="Ding J."/>
        </authorList>
    </citation>
    <scope>NUCLEOTIDE SEQUENCE [LARGE SCALE GENOMIC DNA]</scope>
    <source>
        <strain evidence="1 2">S1</strain>
    </source>
</reference>
<sequence length="89" mass="10891">MLGEFERWVRKKANFDIVNNNNNKNKYSESIVIDFANDRNICRFTLWKDLICMLEIMDAETGRYKLNQRDEFLTYFQQCIINFRERHSD</sequence>